<name>A5FTA7_ACICJ</name>
<proteinExistence type="predicted"/>
<dbReference type="Gene3D" id="3.90.180.10">
    <property type="entry name" value="Medium-chain alcohol dehydrogenases, catalytic domain"/>
    <property type="match status" value="1"/>
</dbReference>
<dbReference type="Pfam" id="PF13602">
    <property type="entry name" value="ADH_zinc_N_2"/>
    <property type="match status" value="1"/>
</dbReference>
<dbReference type="KEGG" id="acr:Acry_3218"/>
<keyword evidence="1" id="KW-0614">Plasmid</keyword>
<keyword evidence="2" id="KW-1185">Reference proteome</keyword>
<reference evidence="1 2" key="1">
    <citation type="submission" date="2007-05" db="EMBL/GenBank/DDBJ databases">
        <title>Complete sequence of plasmid1 pACRY01 of Acidiphilium cryptum JF-5.</title>
        <authorList>
            <consortium name="US DOE Joint Genome Institute"/>
            <person name="Copeland A."/>
            <person name="Lucas S."/>
            <person name="Lapidus A."/>
            <person name="Barry K."/>
            <person name="Detter J.C."/>
            <person name="Glavina del Rio T."/>
            <person name="Hammon N."/>
            <person name="Israni S."/>
            <person name="Dalin E."/>
            <person name="Tice H."/>
            <person name="Pitluck S."/>
            <person name="Sims D."/>
            <person name="Brettin T."/>
            <person name="Bruce D."/>
            <person name="Han C."/>
            <person name="Schmutz J."/>
            <person name="Larimer F."/>
            <person name="Land M."/>
            <person name="Hauser L."/>
            <person name="Kyrpides N."/>
            <person name="Kim E."/>
            <person name="Magnuson T."/>
            <person name="Richardson P."/>
        </authorList>
    </citation>
    <scope>NUCLEOTIDE SEQUENCE [LARGE SCALE GENOMIC DNA]</scope>
    <source>
        <strain evidence="2">JF-5</strain>
        <plasmid evidence="2">Plasmid pACRY01</plasmid>
    </source>
</reference>
<dbReference type="HOGENOM" id="CLU_2476292_0_0_5"/>
<dbReference type="EMBL" id="CP000689">
    <property type="protein sequence ID" value="ABQ28839.1"/>
    <property type="molecule type" value="Genomic_DNA"/>
</dbReference>
<evidence type="ECO:0000313" key="1">
    <source>
        <dbReference type="EMBL" id="ABQ28839.1"/>
    </source>
</evidence>
<protein>
    <submittedName>
        <fullName evidence="1">Uncharacterized protein</fullName>
    </submittedName>
</protein>
<accession>A5FTA7</accession>
<dbReference type="Gene3D" id="3.40.50.720">
    <property type="entry name" value="NAD(P)-binding Rossmann-like Domain"/>
    <property type="match status" value="1"/>
</dbReference>
<gene>
    <name evidence="1" type="ordered locus">Acry_3218</name>
</gene>
<geneLocation type="plasmid" evidence="1 2">
    <name>pACRY01</name>
</geneLocation>
<organism evidence="1 2">
    <name type="scientific">Acidiphilium cryptum (strain JF-5)</name>
    <dbReference type="NCBI Taxonomy" id="349163"/>
    <lineage>
        <taxon>Bacteria</taxon>
        <taxon>Pseudomonadati</taxon>
        <taxon>Pseudomonadota</taxon>
        <taxon>Alphaproteobacteria</taxon>
        <taxon>Acetobacterales</taxon>
        <taxon>Acidocellaceae</taxon>
        <taxon>Acidiphilium</taxon>
    </lineage>
</organism>
<dbReference type="AlphaFoldDB" id="A5FTA7"/>
<evidence type="ECO:0000313" key="2">
    <source>
        <dbReference type="Proteomes" id="UP000000245"/>
    </source>
</evidence>
<sequence length="87" mass="9693">MAAIVPDPRHPLLWMAYVSLSCIHGGRRIRYFNAAPDTEMLASLARYVEEGVVRPHVDGVYELARIADAHRAFETSGSRGKQIIMLA</sequence>
<dbReference type="Proteomes" id="UP000000245">
    <property type="component" value="Plasmid pACRY01"/>
</dbReference>